<feature type="transmembrane region" description="Helical" evidence="6">
    <location>
        <begin position="75"/>
        <end position="98"/>
    </location>
</feature>
<evidence type="ECO:0000259" key="7">
    <source>
        <dbReference type="Pfam" id="PF01490"/>
    </source>
</evidence>
<feature type="transmembrane region" description="Helical" evidence="6">
    <location>
        <begin position="274"/>
        <end position="296"/>
    </location>
</feature>
<dbReference type="GO" id="GO:0005774">
    <property type="term" value="C:vacuolar membrane"/>
    <property type="evidence" value="ECO:0007669"/>
    <property type="project" value="TreeGrafter"/>
</dbReference>
<sequence>MGDKSRKNSVTQDVEAANGTTEQQQQVEAVAKAVHGHPVSEHPTTYCETLMHLLKGNIGCGMLAMGDAFRNGGLLMAPILTIFIGTVCIYNNHILLNVAHKLKSRLKLEHCPTFSETVELSFATGPKSLQKHADLFRTTVNVFVIITQLGFCCVYILFVSNSIKQFCDEYGTVLDIHIHMIFALVPIMSCAMIRNLKFIAPLSTAANISMAIGLGIILSYCLVDLPTLNSRTAVAHWSQIPLFFGTAIYAFEGISLVLPLQLEMKTPNRFASTMGVLNVGMTIVTFIILTMGFVGFWRFGDDVKGSLTLNLPPTLILSKIVVGLMVFAIICTYTLQFYVPVAILWPSVQEKYGPFQSPALAEYLLRAALVFATFLAAEVIPHLALFISLVGAIASTFLALIFPPICHMVVWKDEGFGAFNWKLHMDIITIVLGLLGFVTGTYFSLHDIIVAFSKDFGFH</sequence>
<feature type="transmembrane region" description="Helical" evidence="6">
    <location>
        <begin position="423"/>
        <end position="445"/>
    </location>
</feature>
<feature type="transmembrane region" description="Helical" evidence="6">
    <location>
        <begin position="383"/>
        <end position="402"/>
    </location>
</feature>
<dbReference type="Pfam" id="PF01490">
    <property type="entry name" value="Aa_trans"/>
    <property type="match status" value="1"/>
</dbReference>
<feature type="region of interest" description="Disordered" evidence="5">
    <location>
        <begin position="1"/>
        <end position="24"/>
    </location>
</feature>
<feature type="transmembrane region" description="Helical" evidence="6">
    <location>
        <begin position="360"/>
        <end position="377"/>
    </location>
</feature>
<dbReference type="EMBL" id="GFXV01007931">
    <property type="protein sequence ID" value="MBW19736.1"/>
    <property type="molecule type" value="Transcribed_RNA"/>
</dbReference>
<accession>A0A2H8TZP0</accession>
<dbReference type="PANTHER" id="PTHR22950">
    <property type="entry name" value="AMINO ACID TRANSPORTER"/>
    <property type="match status" value="1"/>
</dbReference>
<feature type="transmembrane region" description="Helical" evidence="6">
    <location>
        <begin position="198"/>
        <end position="220"/>
    </location>
</feature>
<keyword evidence="3 6" id="KW-1133">Transmembrane helix</keyword>
<dbReference type="GO" id="GO:0015179">
    <property type="term" value="F:L-amino acid transmembrane transporter activity"/>
    <property type="evidence" value="ECO:0007669"/>
    <property type="project" value="TreeGrafter"/>
</dbReference>
<organism evidence="8">
    <name type="scientific">Melanaphis sacchari</name>
    <dbReference type="NCBI Taxonomy" id="742174"/>
    <lineage>
        <taxon>Eukaryota</taxon>
        <taxon>Metazoa</taxon>
        <taxon>Ecdysozoa</taxon>
        <taxon>Arthropoda</taxon>
        <taxon>Hexapoda</taxon>
        <taxon>Insecta</taxon>
        <taxon>Pterygota</taxon>
        <taxon>Neoptera</taxon>
        <taxon>Paraneoptera</taxon>
        <taxon>Hemiptera</taxon>
        <taxon>Sternorrhyncha</taxon>
        <taxon>Aphidomorpha</taxon>
        <taxon>Aphidoidea</taxon>
        <taxon>Aphididae</taxon>
        <taxon>Aphidini</taxon>
        <taxon>Melanaphis</taxon>
    </lineage>
</organism>
<dbReference type="PANTHER" id="PTHR22950:SF349">
    <property type="entry name" value="AMINO ACID TRANSPORTER TRANSMEMBRANE DOMAIN-CONTAINING PROTEIN"/>
    <property type="match status" value="1"/>
</dbReference>
<feature type="transmembrane region" description="Helical" evidence="6">
    <location>
        <begin position="170"/>
        <end position="191"/>
    </location>
</feature>
<proteinExistence type="predicted"/>
<dbReference type="OrthoDB" id="1684102at2759"/>
<feature type="domain" description="Amino acid transporter transmembrane" evidence="7">
    <location>
        <begin position="43"/>
        <end position="444"/>
    </location>
</feature>
<evidence type="ECO:0000256" key="5">
    <source>
        <dbReference type="SAM" id="MobiDB-lite"/>
    </source>
</evidence>
<dbReference type="InterPro" id="IPR013057">
    <property type="entry name" value="AA_transpt_TM"/>
</dbReference>
<evidence type="ECO:0000256" key="3">
    <source>
        <dbReference type="ARBA" id="ARBA00022989"/>
    </source>
</evidence>
<evidence type="ECO:0000256" key="4">
    <source>
        <dbReference type="ARBA" id="ARBA00023136"/>
    </source>
</evidence>
<gene>
    <name evidence="8" type="primary">slc36a4_28</name>
</gene>
<keyword evidence="4 6" id="KW-0472">Membrane</keyword>
<evidence type="ECO:0000256" key="6">
    <source>
        <dbReference type="SAM" id="Phobius"/>
    </source>
</evidence>
<feature type="transmembrane region" description="Helical" evidence="6">
    <location>
        <begin position="240"/>
        <end position="262"/>
    </location>
</feature>
<evidence type="ECO:0000256" key="2">
    <source>
        <dbReference type="ARBA" id="ARBA00022692"/>
    </source>
</evidence>
<name>A0A2H8TZP0_9HEMI</name>
<evidence type="ECO:0000313" key="8">
    <source>
        <dbReference type="EMBL" id="MBW19736.1"/>
    </source>
</evidence>
<reference evidence="8" key="1">
    <citation type="submission" date="2017-10" db="EMBL/GenBank/DDBJ databases">
        <title>Transcriptome Assembly of Sugarcane Aphid Adults.</title>
        <authorList>
            <person name="Scully E.D."/>
            <person name="Palmer N.A."/>
            <person name="Geib S.M."/>
            <person name="Sarath G."/>
            <person name="Sattler S.E."/>
        </authorList>
    </citation>
    <scope>NUCLEOTIDE SEQUENCE</scope>
    <source>
        <tissue evidence="8">Whole body</tissue>
    </source>
</reference>
<feature type="transmembrane region" description="Helical" evidence="6">
    <location>
        <begin position="135"/>
        <end position="158"/>
    </location>
</feature>
<protein>
    <submittedName>
        <fullName evidence="8">Proton-coupled amino acid transporter 4</fullName>
    </submittedName>
</protein>
<comment type="subcellular location">
    <subcellularLocation>
        <location evidence="1">Membrane</location>
        <topology evidence="1">Multi-pass membrane protein</topology>
    </subcellularLocation>
</comment>
<keyword evidence="2 6" id="KW-0812">Transmembrane</keyword>
<feature type="transmembrane region" description="Helical" evidence="6">
    <location>
        <begin position="316"/>
        <end position="339"/>
    </location>
</feature>
<dbReference type="AlphaFoldDB" id="A0A2H8TZP0"/>
<evidence type="ECO:0000256" key="1">
    <source>
        <dbReference type="ARBA" id="ARBA00004141"/>
    </source>
</evidence>